<reference evidence="8" key="3">
    <citation type="submission" date="2016-06" db="UniProtKB">
        <authorList>
            <consortium name="WormBaseParasite"/>
        </authorList>
    </citation>
    <scope>IDENTIFICATION</scope>
</reference>
<accession>A0A183CQ22</accession>
<protein>
    <submittedName>
        <fullName evidence="8">FYVE-type domain-containing protein</fullName>
    </submittedName>
</protein>
<dbReference type="InterPro" id="IPR013083">
    <property type="entry name" value="Znf_RING/FYVE/PHD"/>
</dbReference>
<dbReference type="GO" id="GO:0008270">
    <property type="term" value="F:zinc ion binding"/>
    <property type="evidence" value="ECO:0007669"/>
    <property type="project" value="UniProtKB-KW"/>
</dbReference>
<dbReference type="InterPro" id="IPR011011">
    <property type="entry name" value="Znf_FYVE_PHD"/>
</dbReference>
<feature type="compositionally biased region" description="Acidic residues" evidence="5">
    <location>
        <begin position="7"/>
        <end position="27"/>
    </location>
</feature>
<evidence type="ECO:0000256" key="1">
    <source>
        <dbReference type="ARBA" id="ARBA00022723"/>
    </source>
</evidence>
<keyword evidence="3" id="KW-0862">Zinc</keyword>
<dbReference type="SUPFAM" id="SSF54928">
    <property type="entry name" value="RNA-binding domain, RBD"/>
    <property type="match status" value="1"/>
</dbReference>
<evidence type="ECO:0000313" key="7">
    <source>
        <dbReference type="Proteomes" id="UP000050741"/>
    </source>
</evidence>
<evidence type="ECO:0000259" key="6">
    <source>
        <dbReference type="PROSITE" id="PS50178"/>
    </source>
</evidence>
<dbReference type="InterPro" id="IPR017455">
    <property type="entry name" value="Znf_FYVE-rel"/>
</dbReference>
<keyword evidence="2 4" id="KW-0863">Zinc-finger</keyword>
<dbReference type="InterPro" id="IPR000504">
    <property type="entry name" value="RRM_dom"/>
</dbReference>
<name>A0A183CQ22_GLOPA</name>
<dbReference type="Gene3D" id="3.30.40.10">
    <property type="entry name" value="Zinc/RING finger domain, C3HC4 (zinc finger)"/>
    <property type="match status" value="1"/>
</dbReference>
<evidence type="ECO:0000313" key="8">
    <source>
        <dbReference type="WBParaSite" id="GPLIN_001498000"/>
    </source>
</evidence>
<keyword evidence="1" id="KW-0479">Metal-binding</keyword>
<reference evidence="7" key="1">
    <citation type="submission" date="2013-12" db="EMBL/GenBank/DDBJ databases">
        <authorList>
            <person name="Aslett M."/>
        </authorList>
    </citation>
    <scope>NUCLEOTIDE SEQUENCE [LARGE SCALE GENOMIC DNA]</scope>
    <source>
        <strain evidence="7">Lindley</strain>
    </source>
</reference>
<reference evidence="7" key="2">
    <citation type="submission" date="2014-05" db="EMBL/GenBank/DDBJ databases">
        <title>The genome and life-stage specific transcriptomes of Globodera pallida elucidate key aspects of plant parasitism by a cyst nematode.</title>
        <authorList>
            <person name="Cotton J.A."/>
            <person name="Lilley C.J."/>
            <person name="Jones L.M."/>
            <person name="Kikuchi T."/>
            <person name="Reid A.J."/>
            <person name="Thorpe P."/>
            <person name="Tsai I.J."/>
            <person name="Beasley H."/>
            <person name="Blok V."/>
            <person name="Cock P.J.A."/>
            <person name="Van den Akker S.E."/>
            <person name="Holroyd N."/>
            <person name="Hunt M."/>
            <person name="Mantelin S."/>
            <person name="Naghra H."/>
            <person name="Pain A."/>
            <person name="Palomares-Rius J.E."/>
            <person name="Zarowiecki M."/>
            <person name="Berriman M."/>
            <person name="Jones J.T."/>
            <person name="Urwin P.E."/>
        </authorList>
    </citation>
    <scope>NUCLEOTIDE SEQUENCE [LARGE SCALE GENOMIC DNA]</scope>
    <source>
        <strain evidence="7">Lindley</strain>
    </source>
</reference>
<dbReference type="AlphaFoldDB" id="A0A183CQ22"/>
<feature type="region of interest" description="Disordered" evidence="5">
    <location>
        <begin position="1"/>
        <end position="62"/>
    </location>
</feature>
<dbReference type="SMART" id="SM00064">
    <property type="entry name" value="FYVE"/>
    <property type="match status" value="1"/>
</dbReference>
<feature type="domain" description="FYVE-type" evidence="6">
    <location>
        <begin position="348"/>
        <end position="382"/>
    </location>
</feature>
<dbReference type="WBParaSite" id="GPLIN_001498000">
    <property type="protein sequence ID" value="GPLIN_001498000"/>
    <property type="gene ID" value="GPLIN_001498000"/>
</dbReference>
<dbReference type="PANTHER" id="PTHR13510:SF44">
    <property type="entry name" value="RABENOSYN-5"/>
    <property type="match status" value="1"/>
</dbReference>
<dbReference type="Pfam" id="PF00076">
    <property type="entry name" value="RRM_1"/>
    <property type="match status" value="1"/>
</dbReference>
<sequence>TLKFESGSDEDEELTDEEMEDESDEGEVLPQNKAKAQQQQKQREATANGSAKKEGLSHQSAKYKAIVAEEDRRRAERDKVTIFLRCEALQKMTEHEIKSLHPDTLSVRTNNKGYCWLLFASEPTAEKALAALSKKTAISGKELYVDRCGAKAQSKSEKIKKGKAAPERSIIPTELVISNFPPATTTEQLQVIFPTAKSVRIVTLTAKKNNFRRATRAAIDFGNEADAKKAFDKAAQIKVGAEAIPTQLGKISGNSGDERWRSIIQNSHSKKVLVLNRESRIVMQSSSFVYNDHWDYFIKERNEAVAKISDPTNNLIIRLDKLINDFQQQNSEWTSRKEFEKHVVPWSESKRDNCELCKIRFTITRRRHHCRLCGAQLCGSCSQFLSIKSAQRLTGLDSSLVSSFLLAITNGDANHCGNGSMFGNLSLSLDKPMGHGFAVDRTLQNLGNSFAMMKNKLGSVVSRSISGDGVHVGETNAADGTAAYSLRICSKCKKLLDRRERAMELRWENANDSLVDAYQKLFVW</sequence>
<dbReference type="SUPFAM" id="SSF57903">
    <property type="entry name" value="FYVE/PHD zinc finger"/>
    <property type="match status" value="1"/>
</dbReference>
<dbReference type="Pfam" id="PF01363">
    <property type="entry name" value="FYVE"/>
    <property type="match status" value="1"/>
</dbReference>
<evidence type="ECO:0000256" key="2">
    <source>
        <dbReference type="ARBA" id="ARBA00022771"/>
    </source>
</evidence>
<dbReference type="InterPro" id="IPR052727">
    <property type="entry name" value="Rab4/Rab5_effector"/>
</dbReference>
<dbReference type="PANTHER" id="PTHR13510">
    <property type="entry name" value="FYVE-FINGER-CONTAINING RAB5 EFFECTOR PROTEIN RABENOSYN-5-RELATED"/>
    <property type="match status" value="1"/>
</dbReference>
<proteinExistence type="predicted"/>
<dbReference type="InterPro" id="IPR035979">
    <property type="entry name" value="RBD_domain_sf"/>
</dbReference>
<keyword evidence="7" id="KW-1185">Reference proteome</keyword>
<evidence type="ECO:0000256" key="5">
    <source>
        <dbReference type="SAM" id="MobiDB-lite"/>
    </source>
</evidence>
<dbReference type="Gene3D" id="3.30.70.330">
    <property type="match status" value="2"/>
</dbReference>
<dbReference type="Proteomes" id="UP000050741">
    <property type="component" value="Unassembled WGS sequence"/>
</dbReference>
<evidence type="ECO:0000256" key="4">
    <source>
        <dbReference type="PROSITE-ProRule" id="PRU00091"/>
    </source>
</evidence>
<evidence type="ECO:0000256" key="3">
    <source>
        <dbReference type="ARBA" id="ARBA00022833"/>
    </source>
</evidence>
<feature type="compositionally biased region" description="Low complexity" evidence="5">
    <location>
        <begin position="31"/>
        <end position="40"/>
    </location>
</feature>
<dbReference type="InterPro" id="IPR000306">
    <property type="entry name" value="Znf_FYVE"/>
</dbReference>
<organism evidence="7 8">
    <name type="scientific">Globodera pallida</name>
    <name type="common">Potato cyst nematode worm</name>
    <name type="synonym">Heterodera pallida</name>
    <dbReference type="NCBI Taxonomy" id="36090"/>
    <lineage>
        <taxon>Eukaryota</taxon>
        <taxon>Metazoa</taxon>
        <taxon>Ecdysozoa</taxon>
        <taxon>Nematoda</taxon>
        <taxon>Chromadorea</taxon>
        <taxon>Rhabditida</taxon>
        <taxon>Tylenchina</taxon>
        <taxon>Tylenchomorpha</taxon>
        <taxon>Tylenchoidea</taxon>
        <taxon>Heteroderidae</taxon>
        <taxon>Heteroderinae</taxon>
        <taxon>Globodera</taxon>
    </lineage>
</organism>
<dbReference type="GO" id="GO:0003723">
    <property type="term" value="F:RNA binding"/>
    <property type="evidence" value="ECO:0007669"/>
    <property type="project" value="InterPro"/>
</dbReference>
<dbReference type="InterPro" id="IPR012677">
    <property type="entry name" value="Nucleotide-bd_a/b_plait_sf"/>
</dbReference>
<dbReference type="PROSITE" id="PS50178">
    <property type="entry name" value="ZF_FYVE"/>
    <property type="match status" value="1"/>
</dbReference>